<dbReference type="PANTHER" id="PTHR43798:SF31">
    <property type="entry name" value="AB HYDROLASE SUPERFAMILY PROTEIN YCLE"/>
    <property type="match status" value="1"/>
</dbReference>
<evidence type="ECO:0000256" key="1">
    <source>
        <dbReference type="ARBA" id="ARBA00022801"/>
    </source>
</evidence>
<dbReference type="Pfam" id="PF12146">
    <property type="entry name" value="Hydrolase_4"/>
    <property type="match status" value="1"/>
</dbReference>
<dbReference type="EMBL" id="JAUSTP010000001">
    <property type="protein sequence ID" value="MDQ0188588.1"/>
    <property type="molecule type" value="Genomic_DNA"/>
</dbReference>
<proteinExistence type="predicted"/>
<comment type="caution">
    <text evidence="3">The sequence shown here is derived from an EMBL/GenBank/DDBJ whole genome shotgun (WGS) entry which is preliminary data.</text>
</comment>
<dbReference type="InterPro" id="IPR029058">
    <property type="entry name" value="AB_hydrolase_fold"/>
</dbReference>
<gene>
    <name evidence="3" type="ORF">J2S03_000392</name>
</gene>
<dbReference type="RefSeq" id="WP_274455985.1">
    <property type="nucleotide sequence ID" value="NZ_CP067097.1"/>
</dbReference>
<keyword evidence="1" id="KW-0378">Hydrolase</keyword>
<dbReference type="PANTHER" id="PTHR43798">
    <property type="entry name" value="MONOACYLGLYCEROL LIPASE"/>
    <property type="match status" value="1"/>
</dbReference>
<dbReference type="SUPFAM" id="SSF53474">
    <property type="entry name" value="alpha/beta-Hydrolases"/>
    <property type="match status" value="1"/>
</dbReference>
<dbReference type="PIRSF" id="PIRSF017388">
    <property type="entry name" value="Esterase_lipase"/>
    <property type="match status" value="1"/>
</dbReference>
<accession>A0ABT9XE66</accession>
<keyword evidence="4" id="KW-1185">Reference proteome</keyword>
<dbReference type="Proteomes" id="UP001232973">
    <property type="component" value="Unassembled WGS sequence"/>
</dbReference>
<reference evidence="3 4" key="1">
    <citation type="submission" date="2023-07" db="EMBL/GenBank/DDBJ databases">
        <title>Genomic Encyclopedia of Type Strains, Phase IV (KMG-IV): sequencing the most valuable type-strain genomes for metagenomic binning, comparative biology and taxonomic classification.</title>
        <authorList>
            <person name="Goeker M."/>
        </authorList>
    </citation>
    <scope>NUCLEOTIDE SEQUENCE [LARGE SCALE GENOMIC DNA]</scope>
    <source>
        <strain evidence="3 4">DSM 4006</strain>
    </source>
</reference>
<feature type="domain" description="Serine aminopeptidase S33" evidence="2">
    <location>
        <begin position="3"/>
        <end position="215"/>
    </location>
</feature>
<protein>
    <submittedName>
        <fullName evidence="3">Esterase/lipase</fullName>
    </submittedName>
</protein>
<evidence type="ECO:0000313" key="4">
    <source>
        <dbReference type="Proteomes" id="UP001232973"/>
    </source>
</evidence>
<dbReference type="InterPro" id="IPR012354">
    <property type="entry name" value="Esterase_lipase"/>
</dbReference>
<dbReference type="InterPro" id="IPR050266">
    <property type="entry name" value="AB_hydrolase_sf"/>
</dbReference>
<evidence type="ECO:0000313" key="3">
    <source>
        <dbReference type="EMBL" id="MDQ0188588.1"/>
    </source>
</evidence>
<dbReference type="InterPro" id="IPR022742">
    <property type="entry name" value="Hydrolase_4"/>
</dbReference>
<organism evidence="3 4">
    <name type="scientific">Alicyclobacillus cycloheptanicus</name>
    <dbReference type="NCBI Taxonomy" id="1457"/>
    <lineage>
        <taxon>Bacteria</taxon>
        <taxon>Bacillati</taxon>
        <taxon>Bacillota</taxon>
        <taxon>Bacilli</taxon>
        <taxon>Bacillales</taxon>
        <taxon>Alicyclobacillaceae</taxon>
        <taxon>Alicyclobacillus</taxon>
    </lineage>
</organism>
<evidence type="ECO:0000259" key="2">
    <source>
        <dbReference type="Pfam" id="PF12146"/>
    </source>
</evidence>
<name>A0ABT9XE66_9BACL</name>
<sequence>MAKTKETCLLIHGFTGLPSELEPLAQALRNTGYETILPRLAGHDGTFTGLRGVTAGDWIESALEPLRFAVSQGPVHLVGFSMGALIATILAGSHPVSSVTMLAPAIHYARPSLLLRQAEVFVKGRLQKESQEAWYLQQRPSGFLLTPLRSLEQFRLTVKLAKQHLPLVTVPTCVIQGDRDEIIDPKSADFVYEQVQSEHRELHHLPNSRHHVCLDVESDRVNEIVLQFLASAPVRRQTLTHGGASVLPRHK</sequence>
<dbReference type="Gene3D" id="3.40.50.1820">
    <property type="entry name" value="alpha/beta hydrolase"/>
    <property type="match status" value="1"/>
</dbReference>